<evidence type="ECO:0000256" key="6">
    <source>
        <dbReference type="ARBA" id="ARBA00023212"/>
    </source>
</evidence>
<evidence type="ECO:0000256" key="8">
    <source>
        <dbReference type="ARBA" id="ARBA00037841"/>
    </source>
</evidence>
<feature type="domain" description="Dynein regulatory complex protein 1/2 N-terminal" evidence="13">
    <location>
        <begin position="31"/>
        <end position="124"/>
    </location>
</feature>
<dbReference type="InterPro" id="IPR039505">
    <property type="entry name" value="DRC1/2_N"/>
</dbReference>
<evidence type="ECO:0000256" key="10">
    <source>
        <dbReference type="ARBA" id="ARBA00040899"/>
    </source>
</evidence>
<keyword evidence="2" id="KW-0963">Cytoplasm</keyword>
<reference evidence="15" key="1">
    <citation type="submission" date="2025-08" db="UniProtKB">
        <authorList>
            <consortium name="RefSeq"/>
        </authorList>
    </citation>
    <scope>IDENTIFICATION</scope>
    <source>
        <tissue evidence="15">Muscle</tissue>
    </source>
</reference>
<comment type="similarity">
    <text evidence="9">Belongs to the DRC2 family.</text>
</comment>
<dbReference type="GeneID" id="117237009"/>
<evidence type="ECO:0000256" key="12">
    <source>
        <dbReference type="ARBA" id="ARBA00045865"/>
    </source>
</evidence>
<proteinExistence type="inferred from homology"/>
<evidence type="ECO:0000256" key="11">
    <source>
        <dbReference type="ARBA" id="ARBA00041517"/>
    </source>
</evidence>
<comment type="subcellular location">
    <subcellularLocation>
        <location evidence="1">Cytoplasm</location>
        <location evidence="1">Cytoskeleton</location>
        <location evidence="1">Flagellum axoneme</location>
    </subcellularLocation>
    <subcellularLocation>
        <location evidence="8">Cytoplasm</location>
        <location evidence="8">Cytoskeleton</location>
        <location evidence="8">Flagellum basal body</location>
    </subcellularLocation>
</comment>
<evidence type="ECO:0000313" key="14">
    <source>
        <dbReference type="Proteomes" id="UP000504631"/>
    </source>
</evidence>
<evidence type="ECO:0000256" key="7">
    <source>
        <dbReference type="ARBA" id="ARBA00023273"/>
    </source>
</evidence>
<evidence type="ECO:0000313" key="15">
    <source>
        <dbReference type="RefSeq" id="XP_033356414.1"/>
    </source>
</evidence>
<keyword evidence="6" id="KW-0206">Cytoskeleton</keyword>
<name>A0A6J3KX73_9HYME</name>
<evidence type="ECO:0000256" key="1">
    <source>
        <dbReference type="ARBA" id="ARBA00004611"/>
    </source>
</evidence>
<dbReference type="PANTHER" id="PTHR21625">
    <property type="entry name" value="NYD-SP28 PROTEIN"/>
    <property type="match status" value="1"/>
</dbReference>
<evidence type="ECO:0000259" key="13">
    <source>
        <dbReference type="Pfam" id="PF14772"/>
    </source>
</evidence>
<dbReference type="RefSeq" id="XP_033356414.1">
    <property type="nucleotide sequence ID" value="XM_033500523.1"/>
</dbReference>
<keyword evidence="7" id="KW-0966">Cell projection</keyword>
<dbReference type="PANTHER" id="PTHR21625:SF0">
    <property type="entry name" value="DYNEIN REGULATORY COMPLEX SUBUNIT 2"/>
    <property type="match status" value="1"/>
</dbReference>
<dbReference type="InterPro" id="IPR039750">
    <property type="entry name" value="DRC1/DRC2"/>
</dbReference>
<dbReference type="Proteomes" id="UP000504631">
    <property type="component" value="Unplaced"/>
</dbReference>
<evidence type="ECO:0000256" key="3">
    <source>
        <dbReference type="ARBA" id="ARBA00022846"/>
    </source>
</evidence>
<gene>
    <name evidence="15" type="primary">LOC117237009</name>
</gene>
<dbReference type="GO" id="GO:0005858">
    <property type="term" value="C:axonemal dynein complex"/>
    <property type="evidence" value="ECO:0007669"/>
    <property type="project" value="InterPro"/>
</dbReference>
<dbReference type="GO" id="GO:0070286">
    <property type="term" value="P:axonemal dynein complex assembly"/>
    <property type="evidence" value="ECO:0007669"/>
    <property type="project" value="InterPro"/>
</dbReference>
<keyword evidence="14" id="KW-1185">Reference proteome</keyword>
<protein>
    <recommendedName>
        <fullName evidence="10">Dynein regulatory complex subunit 2</fullName>
    </recommendedName>
    <alternativeName>
        <fullName evidence="11">Coiled-coil domain-containing protein 65</fullName>
    </alternativeName>
</protein>
<organism evidence="14 15">
    <name type="scientific">Bombus vosnesenskii</name>
    <dbReference type="NCBI Taxonomy" id="207650"/>
    <lineage>
        <taxon>Eukaryota</taxon>
        <taxon>Metazoa</taxon>
        <taxon>Ecdysozoa</taxon>
        <taxon>Arthropoda</taxon>
        <taxon>Hexapoda</taxon>
        <taxon>Insecta</taxon>
        <taxon>Pterygota</taxon>
        <taxon>Neoptera</taxon>
        <taxon>Endopterygota</taxon>
        <taxon>Hymenoptera</taxon>
        <taxon>Apocrita</taxon>
        <taxon>Aculeata</taxon>
        <taxon>Apoidea</taxon>
        <taxon>Anthophila</taxon>
        <taxon>Apidae</taxon>
        <taxon>Bombus</taxon>
        <taxon>Pyrobombus</taxon>
    </lineage>
</organism>
<evidence type="ECO:0000256" key="5">
    <source>
        <dbReference type="ARBA" id="ARBA00023069"/>
    </source>
</evidence>
<dbReference type="Pfam" id="PF14772">
    <property type="entry name" value="NYD-SP28"/>
    <property type="match status" value="1"/>
</dbReference>
<dbReference type="GO" id="GO:0003352">
    <property type="term" value="P:regulation of cilium movement"/>
    <property type="evidence" value="ECO:0007669"/>
    <property type="project" value="TreeGrafter"/>
</dbReference>
<evidence type="ECO:0000256" key="4">
    <source>
        <dbReference type="ARBA" id="ARBA00023054"/>
    </source>
</evidence>
<keyword evidence="4" id="KW-0175">Coiled coil</keyword>
<comment type="function">
    <text evidence="12">Component of the nexin-dynein regulatory complex (N-DRC), a key regulator of ciliary/flagellar motility which maintains the alignment and integrity of the distal axoneme and regulates microtubule sliding in motile axonemes. Plays a critical role in the assembly of N-DRC and also stabilizes the assembly of multiple inner dynein arms and radial spokes. Coassembles with DRC1 to form a central scaffold needed for assembly of the N-DRC and its attachment to the outer doublet microtubules.</text>
</comment>
<keyword evidence="3" id="KW-0282">Flagellum</keyword>
<dbReference type="AlphaFoldDB" id="A0A6J3KX73"/>
<evidence type="ECO:0000256" key="2">
    <source>
        <dbReference type="ARBA" id="ARBA00022490"/>
    </source>
</evidence>
<sequence length="443" mass="53349">MLRRRKNKSSKFARMNEEERVRYMQHRLEFELETKRRKQQLIAIFTKNKLKREEVFSKLNIAKINEKWRYVLRQIKCKELHKDVTHLHTTFGRAIRTKDATISYLYNELKIADADHKKLQETHILLINNIIGKYKQKLTELHDTCTFNNTNTNNMVELTELRNHMEQCYKEISNNISRKSTIFNHTQTIRKTYNAVNIFNILYLEEDMTSNLLHQSFSNIEKFWEQLYRIINEYQRIVENKRIQYEYLKEQDNIDRMCILRYPKVCLQLQSIIERLKGNVHILSQKRNEKIAKLQITDIKIKEKYKNIKYELTITQMINSVQLKKLAIKSNEVLKHLQRLMEKGCTILEIIKICSNLEPLFFNLKKYFIQNTVHNECADTNIPESCAKISNFWEYYNYIKVNNIMLRKESNKLCRENKKLKHKLQAYFLVDSGLTYPITLSLT</sequence>
<accession>A0A6J3KX73</accession>
<keyword evidence="5" id="KW-0969">Cilium</keyword>
<dbReference type="KEGG" id="bvk:117237009"/>
<dbReference type="GO" id="GO:0060285">
    <property type="term" value="P:cilium-dependent cell motility"/>
    <property type="evidence" value="ECO:0007669"/>
    <property type="project" value="TreeGrafter"/>
</dbReference>
<evidence type="ECO:0000256" key="9">
    <source>
        <dbReference type="ARBA" id="ARBA00038424"/>
    </source>
</evidence>